<dbReference type="AlphaFoldDB" id="A0A6H9WL29"/>
<dbReference type="SUPFAM" id="SSF46689">
    <property type="entry name" value="Homeodomain-like"/>
    <property type="match status" value="1"/>
</dbReference>
<evidence type="ECO:0000313" key="5">
    <source>
        <dbReference type="EMBL" id="KAB1649516.1"/>
    </source>
</evidence>
<dbReference type="Pfam" id="PF14525">
    <property type="entry name" value="AraC_binding_2"/>
    <property type="match status" value="1"/>
</dbReference>
<dbReference type="SUPFAM" id="SSF51182">
    <property type="entry name" value="RmlC-like cupins"/>
    <property type="match status" value="1"/>
</dbReference>
<keyword evidence="2" id="KW-0238">DNA-binding</keyword>
<dbReference type="InterPro" id="IPR035418">
    <property type="entry name" value="AraC-bd_2"/>
</dbReference>
<keyword evidence="3" id="KW-0804">Transcription</keyword>
<evidence type="ECO:0000259" key="4">
    <source>
        <dbReference type="PROSITE" id="PS01124"/>
    </source>
</evidence>
<evidence type="ECO:0000256" key="2">
    <source>
        <dbReference type="ARBA" id="ARBA00023125"/>
    </source>
</evidence>
<evidence type="ECO:0000256" key="3">
    <source>
        <dbReference type="ARBA" id="ARBA00023163"/>
    </source>
</evidence>
<dbReference type="PRINTS" id="PR00032">
    <property type="entry name" value="HTHARAC"/>
</dbReference>
<evidence type="ECO:0000256" key="1">
    <source>
        <dbReference type="ARBA" id="ARBA00023015"/>
    </source>
</evidence>
<keyword evidence="6" id="KW-1185">Reference proteome</keyword>
<dbReference type="GO" id="GO:0043565">
    <property type="term" value="F:sequence-specific DNA binding"/>
    <property type="evidence" value="ECO:0007669"/>
    <property type="project" value="InterPro"/>
</dbReference>
<name>A0A6H9WL29_9MICO</name>
<dbReference type="PANTHER" id="PTHR46796:SF6">
    <property type="entry name" value="ARAC SUBFAMILY"/>
    <property type="match status" value="1"/>
</dbReference>
<reference evidence="5 6" key="1">
    <citation type="submission" date="2019-09" db="EMBL/GenBank/DDBJ databases">
        <title>Phylogeny of genus Pseudoclavibacter and closely related genus.</title>
        <authorList>
            <person name="Li Y."/>
        </authorList>
    </citation>
    <scope>NUCLEOTIDE SEQUENCE [LARGE SCALE GENOMIC DNA]</scope>
    <source>
        <strain evidence="5 6">EGI 60007</strain>
    </source>
</reference>
<dbReference type="PANTHER" id="PTHR46796">
    <property type="entry name" value="HTH-TYPE TRANSCRIPTIONAL ACTIVATOR RHAS-RELATED"/>
    <property type="match status" value="1"/>
</dbReference>
<dbReference type="InterPro" id="IPR018060">
    <property type="entry name" value="HTH_AraC"/>
</dbReference>
<dbReference type="OrthoDB" id="9799345at2"/>
<dbReference type="RefSeq" id="WP_158028106.1">
    <property type="nucleotide sequence ID" value="NZ_BMHG01000001.1"/>
</dbReference>
<dbReference type="GO" id="GO:0003700">
    <property type="term" value="F:DNA-binding transcription factor activity"/>
    <property type="evidence" value="ECO:0007669"/>
    <property type="project" value="InterPro"/>
</dbReference>
<dbReference type="InterPro" id="IPR020449">
    <property type="entry name" value="Tscrpt_reg_AraC-type_HTH"/>
</dbReference>
<dbReference type="EMBL" id="WBJY01000001">
    <property type="protein sequence ID" value="KAB1649516.1"/>
    <property type="molecule type" value="Genomic_DNA"/>
</dbReference>
<dbReference type="InterPro" id="IPR011051">
    <property type="entry name" value="RmlC_Cupin_sf"/>
</dbReference>
<comment type="caution">
    <text evidence="5">The sequence shown here is derived from an EMBL/GenBank/DDBJ whole genome shotgun (WGS) entry which is preliminary data.</text>
</comment>
<dbReference type="SMART" id="SM00342">
    <property type="entry name" value="HTH_ARAC"/>
    <property type="match status" value="1"/>
</dbReference>
<dbReference type="PROSITE" id="PS01124">
    <property type="entry name" value="HTH_ARAC_FAMILY_2"/>
    <property type="match status" value="1"/>
</dbReference>
<protein>
    <submittedName>
        <fullName evidence="5">Helix-turn-helix domain-containing protein</fullName>
    </submittedName>
</protein>
<organism evidence="5 6">
    <name type="scientific">Pseudoclavibacter endophyticus</name>
    <dbReference type="NCBI Taxonomy" id="1778590"/>
    <lineage>
        <taxon>Bacteria</taxon>
        <taxon>Bacillati</taxon>
        <taxon>Actinomycetota</taxon>
        <taxon>Actinomycetes</taxon>
        <taxon>Micrococcales</taxon>
        <taxon>Microbacteriaceae</taxon>
        <taxon>Pseudoclavibacter</taxon>
    </lineage>
</organism>
<keyword evidence="1" id="KW-0805">Transcription regulation</keyword>
<dbReference type="Gene3D" id="1.10.10.60">
    <property type="entry name" value="Homeodomain-like"/>
    <property type="match status" value="1"/>
</dbReference>
<sequence>MSIAEPAHERRAPISLRDHAHAVTSSTIGPAHPGAGVVQHEVATSFEDWVRIAANRFVKLHVSTPVTVFRGTMQTISVEEMLVSDIRASAHEVARLASDIRDDEPRHLKLSLQLEGEGDVEQDGRVAHLTPGDVAVYDTSRPYTLRYSGDVHSLVLIFPRQLIDLSHDVVRRATAMRLPGDEGIGTVISPFMRHIAENLDLLCGVSGVRIMHSALGLVTALLSSELAEHETEHDETYRADMEKYRLYIEANLGDTGLSTESIARAHFLSTRYLQYLFAKDDTTVSEYIRQRRLERCRVSLRDPAQASLSILQIAQRWGFVDGAHFSRVFKTAYGLTPRAYRQAHAAGPERAAG</sequence>
<dbReference type="Pfam" id="PF12833">
    <property type="entry name" value="HTH_18"/>
    <property type="match status" value="1"/>
</dbReference>
<gene>
    <name evidence="5" type="ORF">F8O04_04465</name>
</gene>
<feature type="domain" description="HTH araC/xylS-type" evidence="4">
    <location>
        <begin position="242"/>
        <end position="343"/>
    </location>
</feature>
<evidence type="ECO:0000313" key="6">
    <source>
        <dbReference type="Proteomes" id="UP000431744"/>
    </source>
</evidence>
<dbReference type="InterPro" id="IPR009057">
    <property type="entry name" value="Homeodomain-like_sf"/>
</dbReference>
<proteinExistence type="predicted"/>
<accession>A0A6H9WL29</accession>
<dbReference type="InterPro" id="IPR050204">
    <property type="entry name" value="AraC_XylS_family_regulators"/>
</dbReference>
<dbReference type="Proteomes" id="UP000431744">
    <property type="component" value="Unassembled WGS sequence"/>
</dbReference>